<evidence type="ECO:0000313" key="3">
    <source>
        <dbReference type="Proteomes" id="UP001215598"/>
    </source>
</evidence>
<name>A0AAD7P0J0_9AGAR</name>
<feature type="chain" id="PRO_5042145907" evidence="1">
    <location>
        <begin position="23"/>
        <end position="102"/>
    </location>
</feature>
<protein>
    <submittedName>
        <fullName evidence="2">Uncharacterized protein</fullName>
    </submittedName>
</protein>
<evidence type="ECO:0000313" key="2">
    <source>
        <dbReference type="EMBL" id="KAJ7783025.1"/>
    </source>
</evidence>
<keyword evidence="1" id="KW-0732">Signal</keyword>
<gene>
    <name evidence="2" type="ORF">B0H16DRAFT_1495078</name>
</gene>
<evidence type="ECO:0000256" key="1">
    <source>
        <dbReference type="SAM" id="SignalP"/>
    </source>
</evidence>
<dbReference type="Proteomes" id="UP001215598">
    <property type="component" value="Unassembled WGS sequence"/>
</dbReference>
<organism evidence="2 3">
    <name type="scientific">Mycena metata</name>
    <dbReference type="NCBI Taxonomy" id="1033252"/>
    <lineage>
        <taxon>Eukaryota</taxon>
        <taxon>Fungi</taxon>
        <taxon>Dikarya</taxon>
        <taxon>Basidiomycota</taxon>
        <taxon>Agaricomycotina</taxon>
        <taxon>Agaricomycetes</taxon>
        <taxon>Agaricomycetidae</taxon>
        <taxon>Agaricales</taxon>
        <taxon>Marasmiineae</taxon>
        <taxon>Mycenaceae</taxon>
        <taxon>Mycena</taxon>
    </lineage>
</organism>
<sequence>MLDIELKVIILTFFWFRTLGWALRGEKQNQESHILGVLDRYMWTKRLEALAAHSFELKLEQQPMLPHRVVVEDQYMSNLHGLAMEPSLFQGTLFCKCRRPIC</sequence>
<keyword evidence="3" id="KW-1185">Reference proteome</keyword>
<feature type="signal peptide" evidence="1">
    <location>
        <begin position="1"/>
        <end position="22"/>
    </location>
</feature>
<dbReference type="EMBL" id="JARKIB010000003">
    <property type="protein sequence ID" value="KAJ7783025.1"/>
    <property type="molecule type" value="Genomic_DNA"/>
</dbReference>
<dbReference type="AlphaFoldDB" id="A0AAD7P0J0"/>
<reference evidence="2" key="1">
    <citation type="submission" date="2023-03" db="EMBL/GenBank/DDBJ databases">
        <title>Massive genome expansion in bonnet fungi (Mycena s.s.) driven by repeated elements and novel gene families across ecological guilds.</title>
        <authorList>
            <consortium name="Lawrence Berkeley National Laboratory"/>
            <person name="Harder C.B."/>
            <person name="Miyauchi S."/>
            <person name="Viragh M."/>
            <person name="Kuo A."/>
            <person name="Thoen E."/>
            <person name="Andreopoulos B."/>
            <person name="Lu D."/>
            <person name="Skrede I."/>
            <person name="Drula E."/>
            <person name="Henrissat B."/>
            <person name="Morin E."/>
            <person name="Kohler A."/>
            <person name="Barry K."/>
            <person name="LaButti K."/>
            <person name="Morin E."/>
            <person name="Salamov A."/>
            <person name="Lipzen A."/>
            <person name="Mereny Z."/>
            <person name="Hegedus B."/>
            <person name="Baldrian P."/>
            <person name="Stursova M."/>
            <person name="Weitz H."/>
            <person name="Taylor A."/>
            <person name="Grigoriev I.V."/>
            <person name="Nagy L.G."/>
            <person name="Martin F."/>
            <person name="Kauserud H."/>
        </authorList>
    </citation>
    <scope>NUCLEOTIDE SEQUENCE</scope>
    <source>
        <strain evidence="2">CBHHK182m</strain>
    </source>
</reference>
<accession>A0AAD7P0J0</accession>
<proteinExistence type="predicted"/>
<comment type="caution">
    <text evidence="2">The sequence shown here is derived from an EMBL/GenBank/DDBJ whole genome shotgun (WGS) entry which is preliminary data.</text>
</comment>